<dbReference type="Proteomes" id="UP000242715">
    <property type="component" value="Unassembled WGS sequence"/>
</dbReference>
<proteinExistence type="predicted"/>
<name>A0A2Z6LT76_TRISU</name>
<sequence length="345" mass="37576">MLNTVPGTIESKLAVAERYIQTLAASGYVSPETLAALHAELLGHPVTNIVPTVDMTTLMQAPVQERKHTGVDDHAVASGHPLVKCPSDNVNNFPQSILKVDNSSLGYGAWPSSNILGSVSRGTLGVQNNNMVIDILQHQQKHQHQQKQQKSLIHDHCRSINVQPSCLVVPAQSSDTFQEVKFVASVNKDCSFGRNAIIDYSQQSQKSNDTSSTSQYLGRDAKATSISPLMSSFSVGSCNSNIQQIQNSTSTFGAARPLPSLLPMAFRQVPYDIKSSDSLDQVCLRNLGFVGKGNYISSFENEIESSASDFSHMKVFVASNGNTVKEEPKEEPNFIRYSNVNHPVL</sequence>
<dbReference type="OrthoDB" id="60033at2759"/>
<protein>
    <submittedName>
        <fullName evidence="1">Uncharacterized protein</fullName>
    </submittedName>
</protein>
<accession>A0A2Z6LT76</accession>
<evidence type="ECO:0000313" key="1">
    <source>
        <dbReference type="EMBL" id="GAU20389.1"/>
    </source>
</evidence>
<evidence type="ECO:0000313" key="2">
    <source>
        <dbReference type="Proteomes" id="UP000242715"/>
    </source>
</evidence>
<gene>
    <name evidence="1" type="ORF">TSUD_12070</name>
</gene>
<dbReference type="AlphaFoldDB" id="A0A2Z6LT76"/>
<keyword evidence="2" id="KW-1185">Reference proteome</keyword>
<reference evidence="2" key="1">
    <citation type="journal article" date="2017" name="Front. Plant Sci.">
        <title>Climate Clever Clovers: New Paradigm to Reduce the Environmental Footprint of Ruminants by Breeding Low Methanogenic Forages Utilizing Haplotype Variation.</title>
        <authorList>
            <person name="Kaur P."/>
            <person name="Appels R."/>
            <person name="Bayer P.E."/>
            <person name="Keeble-Gagnere G."/>
            <person name="Wang J."/>
            <person name="Hirakawa H."/>
            <person name="Shirasawa K."/>
            <person name="Vercoe P."/>
            <person name="Stefanova K."/>
            <person name="Durmic Z."/>
            <person name="Nichols P."/>
            <person name="Revell C."/>
            <person name="Isobe S.N."/>
            <person name="Edwards D."/>
            <person name="Erskine W."/>
        </authorList>
    </citation>
    <scope>NUCLEOTIDE SEQUENCE [LARGE SCALE GENOMIC DNA]</scope>
    <source>
        <strain evidence="2">cv. Daliak</strain>
    </source>
</reference>
<dbReference type="EMBL" id="DF973212">
    <property type="protein sequence ID" value="GAU20389.1"/>
    <property type="molecule type" value="Genomic_DNA"/>
</dbReference>
<organism evidence="1 2">
    <name type="scientific">Trifolium subterraneum</name>
    <name type="common">Subterranean clover</name>
    <dbReference type="NCBI Taxonomy" id="3900"/>
    <lineage>
        <taxon>Eukaryota</taxon>
        <taxon>Viridiplantae</taxon>
        <taxon>Streptophyta</taxon>
        <taxon>Embryophyta</taxon>
        <taxon>Tracheophyta</taxon>
        <taxon>Spermatophyta</taxon>
        <taxon>Magnoliopsida</taxon>
        <taxon>eudicotyledons</taxon>
        <taxon>Gunneridae</taxon>
        <taxon>Pentapetalae</taxon>
        <taxon>rosids</taxon>
        <taxon>fabids</taxon>
        <taxon>Fabales</taxon>
        <taxon>Fabaceae</taxon>
        <taxon>Papilionoideae</taxon>
        <taxon>50 kb inversion clade</taxon>
        <taxon>NPAAA clade</taxon>
        <taxon>Hologalegina</taxon>
        <taxon>IRL clade</taxon>
        <taxon>Trifolieae</taxon>
        <taxon>Trifolium</taxon>
    </lineage>
</organism>